<dbReference type="InterPro" id="IPR023430">
    <property type="entry name" value="Pept_HybD-like_dom_sf"/>
</dbReference>
<dbReference type="GO" id="GO:0008233">
    <property type="term" value="F:peptidase activity"/>
    <property type="evidence" value="ECO:0007669"/>
    <property type="project" value="UniProtKB-KW"/>
</dbReference>
<organism evidence="5 6">
    <name type="scientific">Microbulbifer salipaludis</name>
    <dbReference type="NCBI Taxonomy" id="187980"/>
    <lineage>
        <taxon>Bacteria</taxon>
        <taxon>Pseudomonadati</taxon>
        <taxon>Pseudomonadota</taxon>
        <taxon>Gammaproteobacteria</taxon>
        <taxon>Cellvibrionales</taxon>
        <taxon>Microbulbiferaceae</taxon>
        <taxon>Microbulbifer</taxon>
    </lineage>
</organism>
<dbReference type="Proteomes" id="UP000664293">
    <property type="component" value="Unassembled WGS sequence"/>
</dbReference>
<sequence length="155" mass="16702">MSGWTIIGVGNRFRGDDSVGPYVIDRLRSRLPSSTPCIENNGDMTSLLDEWRQRRVCLIDALQAEDQATGAILRLNGLAEEIPPTLCRTSSHGLNLGEALALAGALDALPERLDLYAICGEDFSPNASLSAAVEDAARQVEREILEKLSLHTGGV</sequence>
<protein>
    <submittedName>
        <fullName evidence="5">Hydrogenase maturation protease</fullName>
    </submittedName>
</protein>
<dbReference type="CDD" id="cd00518">
    <property type="entry name" value="H2MP"/>
    <property type="match status" value="1"/>
</dbReference>
<keyword evidence="2 5" id="KW-0645">Protease</keyword>
<evidence type="ECO:0000313" key="6">
    <source>
        <dbReference type="Proteomes" id="UP000664293"/>
    </source>
</evidence>
<proteinExistence type="inferred from homology"/>
<dbReference type="InterPro" id="IPR000671">
    <property type="entry name" value="Peptidase_A31"/>
</dbReference>
<name>A0ABS3E8G9_9GAMM</name>
<keyword evidence="4" id="KW-0378">Hydrolase</keyword>
<evidence type="ECO:0000256" key="2">
    <source>
        <dbReference type="ARBA" id="ARBA00022670"/>
    </source>
</evidence>
<evidence type="ECO:0000256" key="4">
    <source>
        <dbReference type="ARBA" id="ARBA00022801"/>
    </source>
</evidence>
<reference evidence="5 6" key="1">
    <citation type="submission" date="2020-12" db="EMBL/GenBank/DDBJ databases">
        <title>Oil enriched cultivation method for isolating marine PHA-producing bacteria.</title>
        <authorList>
            <person name="Zheng W."/>
            <person name="Yu S."/>
            <person name="Huang Y."/>
        </authorList>
    </citation>
    <scope>NUCLEOTIDE SEQUENCE [LARGE SCALE GENOMIC DNA]</scope>
    <source>
        <strain evidence="5 6">SN0-2</strain>
    </source>
</reference>
<keyword evidence="3" id="KW-0064">Aspartyl protease</keyword>
<dbReference type="Gene3D" id="3.40.50.1450">
    <property type="entry name" value="HybD-like"/>
    <property type="match status" value="1"/>
</dbReference>
<evidence type="ECO:0000256" key="3">
    <source>
        <dbReference type="ARBA" id="ARBA00022750"/>
    </source>
</evidence>
<dbReference type="PANTHER" id="PTHR30302:SF1">
    <property type="entry name" value="HYDROGENASE 2 MATURATION PROTEASE"/>
    <property type="match status" value="1"/>
</dbReference>
<dbReference type="EMBL" id="JAEKJR010000002">
    <property type="protein sequence ID" value="MBN8431615.1"/>
    <property type="molecule type" value="Genomic_DNA"/>
</dbReference>
<comment type="similarity">
    <text evidence="1">Belongs to the peptidase A31 family.</text>
</comment>
<dbReference type="RefSeq" id="WP_207002458.1">
    <property type="nucleotide sequence ID" value="NZ_JAEKJR010000002.1"/>
</dbReference>
<accession>A0ABS3E8G9</accession>
<dbReference type="NCBIfam" id="TIGR00072">
    <property type="entry name" value="hydrog_prot"/>
    <property type="match status" value="1"/>
</dbReference>
<gene>
    <name evidence="5" type="ORF">JF535_12205</name>
</gene>
<dbReference type="GO" id="GO:0006508">
    <property type="term" value="P:proteolysis"/>
    <property type="evidence" value="ECO:0007669"/>
    <property type="project" value="UniProtKB-KW"/>
</dbReference>
<keyword evidence="6" id="KW-1185">Reference proteome</keyword>
<evidence type="ECO:0000313" key="5">
    <source>
        <dbReference type="EMBL" id="MBN8431615.1"/>
    </source>
</evidence>
<dbReference type="SUPFAM" id="SSF53163">
    <property type="entry name" value="HybD-like"/>
    <property type="match status" value="1"/>
</dbReference>
<dbReference type="PANTHER" id="PTHR30302">
    <property type="entry name" value="HYDROGENASE 1 MATURATION PROTEASE"/>
    <property type="match status" value="1"/>
</dbReference>
<evidence type="ECO:0000256" key="1">
    <source>
        <dbReference type="ARBA" id="ARBA00006814"/>
    </source>
</evidence>
<comment type="caution">
    <text evidence="5">The sequence shown here is derived from an EMBL/GenBank/DDBJ whole genome shotgun (WGS) entry which is preliminary data.</text>
</comment>